<evidence type="ECO:0000313" key="2">
    <source>
        <dbReference type="EMBL" id="CAQ05368.1"/>
    </source>
</evidence>
<accession>B1VGR1</accession>
<dbReference type="STRING" id="504474.cu1408"/>
<organism evidence="2 3">
    <name type="scientific">Corynebacterium urealyticum (strain ATCC 43042 / DSM 7109)</name>
    <dbReference type="NCBI Taxonomy" id="504474"/>
    <lineage>
        <taxon>Bacteria</taxon>
        <taxon>Bacillati</taxon>
        <taxon>Actinomycetota</taxon>
        <taxon>Actinomycetes</taxon>
        <taxon>Mycobacteriales</taxon>
        <taxon>Corynebacteriaceae</taxon>
        <taxon>Corynebacterium</taxon>
    </lineage>
</organism>
<reference evidence="2 3" key="1">
    <citation type="journal article" date="2008" name="J. Biotechnol.">
        <title>The lifestyle of Corynebacterium urealyticum derived from its complete genome sequence established by pyrosequencing.</title>
        <authorList>
            <person name="Tauch A."/>
            <person name="Trost E."/>
            <person name="Tilker A."/>
            <person name="Ludewig U."/>
            <person name="Schneiker S."/>
            <person name="Goesmann A."/>
            <person name="Arnold W."/>
            <person name="Bekel T."/>
            <person name="Brinkrolf K."/>
            <person name="Brune I."/>
            <person name="Goetker S."/>
            <person name="Kalinowski J."/>
            <person name="Kamp P.-B."/>
            <person name="Lobo F.P."/>
            <person name="Viehoever P."/>
            <person name="Weisshaar B."/>
            <person name="Soriano F."/>
            <person name="Droege M."/>
            <person name="Puehler A."/>
        </authorList>
    </citation>
    <scope>NUCLEOTIDE SEQUENCE [LARGE SCALE GENOMIC DNA]</scope>
    <source>
        <strain evidence="3">ATCC 43042 / DSM 7109</strain>
    </source>
</reference>
<dbReference type="InterPro" id="IPR034768">
    <property type="entry name" value="4FE4S_WBL"/>
</dbReference>
<dbReference type="AlphaFoldDB" id="B1VGR1"/>
<keyword evidence="3" id="KW-1185">Reference proteome</keyword>
<name>B1VGR1_CORU7</name>
<protein>
    <recommendedName>
        <fullName evidence="1">4Fe-4S Wbl-type domain-containing protein</fullName>
    </recommendedName>
</protein>
<dbReference type="EMBL" id="AM942444">
    <property type="protein sequence ID" value="CAQ05368.1"/>
    <property type="molecule type" value="Genomic_DNA"/>
</dbReference>
<proteinExistence type="predicted"/>
<feature type="domain" description="4Fe-4S Wbl-type" evidence="1">
    <location>
        <begin position="20"/>
        <end position="95"/>
    </location>
</feature>
<dbReference type="PROSITE" id="PS51674">
    <property type="entry name" value="4FE4S_WBL"/>
    <property type="match status" value="1"/>
</dbReference>
<dbReference type="HOGENOM" id="CLU_1728316_0_0_11"/>
<sequence length="151" mass="17170">MVNDPYTQADLPPHEQPLGVCMSPAWSAKPGTPSLWETAENETWVTRVSRFEKARQLCLECPALAACQAYADDMERQGWAIDGVVAGRVPPEPGRRRCHRCHRYFIPTSSSARSNDLAAREYRRGLCRNCYRIEVDNPKPRSRRAGKRKGR</sequence>
<evidence type="ECO:0000313" key="3">
    <source>
        <dbReference type="Proteomes" id="UP000001727"/>
    </source>
</evidence>
<gene>
    <name evidence="2" type="ordered locus">cu1408</name>
</gene>
<evidence type="ECO:0000259" key="1">
    <source>
        <dbReference type="PROSITE" id="PS51674"/>
    </source>
</evidence>
<dbReference type="KEGG" id="cur:cu1408"/>
<dbReference type="Proteomes" id="UP000001727">
    <property type="component" value="Chromosome"/>
</dbReference>